<evidence type="ECO:0000313" key="2">
    <source>
        <dbReference type="Proteomes" id="UP001589568"/>
    </source>
</evidence>
<reference evidence="1 2" key="1">
    <citation type="submission" date="2024-09" db="EMBL/GenBank/DDBJ databases">
        <authorList>
            <person name="Sun Q."/>
            <person name="Mori K."/>
        </authorList>
    </citation>
    <scope>NUCLEOTIDE SEQUENCE [LARGE SCALE GENOMIC DNA]</scope>
    <source>
        <strain evidence="1 2">JCM 3324</strain>
    </source>
</reference>
<keyword evidence="2" id="KW-1185">Reference proteome</keyword>
<dbReference type="EMBL" id="JBHMCF010000020">
    <property type="protein sequence ID" value="MFB9472183.1"/>
    <property type="molecule type" value="Genomic_DNA"/>
</dbReference>
<name>A0ABV5NPD9_9ACTN</name>
<protein>
    <submittedName>
        <fullName evidence="1">Uncharacterized protein</fullName>
    </submittedName>
</protein>
<comment type="caution">
    <text evidence="1">The sequence shown here is derived from an EMBL/GenBank/DDBJ whole genome shotgun (WGS) entry which is preliminary data.</text>
</comment>
<sequence>MTVTTTNPTPPTAMLSKLSISSSTLSTDPGTPNISATMSTIPASTNVHATGATVHTRTRNRRRRRLTCTDACPEV</sequence>
<dbReference type="RefSeq" id="WP_379483743.1">
    <property type="nucleotide sequence ID" value="NZ_JBHMCF010000020.1"/>
</dbReference>
<proteinExistence type="predicted"/>
<accession>A0ABV5NPD9</accession>
<evidence type="ECO:0000313" key="1">
    <source>
        <dbReference type="EMBL" id="MFB9472183.1"/>
    </source>
</evidence>
<dbReference type="Proteomes" id="UP001589568">
    <property type="component" value="Unassembled WGS sequence"/>
</dbReference>
<gene>
    <name evidence="1" type="ORF">ACFFR3_21940</name>
</gene>
<organism evidence="1 2">
    <name type="scientific">Nonomuraea salmonea</name>
    <dbReference type="NCBI Taxonomy" id="46181"/>
    <lineage>
        <taxon>Bacteria</taxon>
        <taxon>Bacillati</taxon>
        <taxon>Actinomycetota</taxon>
        <taxon>Actinomycetes</taxon>
        <taxon>Streptosporangiales</taxon>
        <taxon>Streptosporangiaceae</taxon>
        <taxon>Nonomuraea</taxon>
    </lineage>
</organism>